<dbReference type="PANTHER" id="PTHR40590:SF1">
    <property type="entry name" value="CYTOPLASMIC PROTEIN"/>
    <property type="match status" value="1"/>
</dbReference>
<accession>W0AF92</accession>
<evidence type="ECO:0008006" key="4">
    <source>
        <dbReference type="Google" id="ProtNLM"/>
    </source>
</evidence>
<reference evidence="2 3" key="1">
    <citation type="submission" date="2013-07" db="EMBL/GenBank/DDBJ databases">
        <title>Completed genome of Sphingomonas sanxanigenens NX02.</title>
        <authorList>
            <person name="Ma T."/>
            <person name="Huang H."/>
            <person name="Wu M."/>
            <person name="Li X."/>
            <person name="Li G."/>
        </authorList>
    </citation>
    <scope>NUCLEOTIDE SEQUENCE [LARGE SCALE GENOMIC DNA]</scope>
    <source>
        <strain evidence="2 3">NX02</strain>
    </source>
</reference>
<dbReference type="PROSITE" id="PS51257">
    <property type="entry name" value="PROKAR_LIPOPROTEIN"/>
    <property type="match status" value="1"/>
</dbReference>
<dbReference type="AlphaFoldDB" id="W0AF92"/>
<dbReference type="CDD" id="cd14789">
    <property type="entry name" value="Tiki"/>
    <property type="match status" value="1"/>
</dbReference>
<keyword evidence="3" id="KW-1185">Reference proteome</keyword>
<dbReference type="Pfam" id="PF01963">
    <property type="entry name" value="TraB_PrgY_gumN"/>
    <property type="match status" value="1"/>
</dbReference>
<dbReference type="InterPro" id="IPR047111">
    <property type="entry name" value="YbaP-like"/>
</dbReference>
<dbReference type="InterPro" id="IPR002816">
    <property type="entry name" value="TraB/PrgY/GumN_fam"/>
</dbReference>
<dbReference type="PANTHER" id="PTHR40590">
    <property type="entry name" value="CYTOPLASMIC PROTEIN-RELATED"/>
    <property type="match status" value="1"/>
</dbReference>
<organism evidence="2 3">
    <name type="scientific">Sphingomonas sanxanigenens DSM 19645 = NX02</name>
    <dbReference type="NCBI Taxonomy" id="1123269"/>
    <lineage>
        <taxon>Bacteria</taxon>
        <taxon>Pseudomonadati</taxon>
        <taxon>Pseudomonadota</taxon>
        <taxon>Alphaproteobacteria</taxon>
        <taxon>Sphingomonadales</taxon>
        <taxon>Sphingomonadaceae</taxon>
        <taxon>Sphingomonas</taxon>
    </lineage>
</organism>
<dbReference type="KEGG" id="ssan:NX02_16395"/>
<dbReference type="HOGENOM" id="CLU_057525_0_1_5"/>
<sequence length="292" mass="31175">MPRPRFVSALLLFLAGCGTSTHAEPAHPALWSFADADTTVYLFGTIHVLPEGVDWDGGRVGKAIGRADRLMLEVTDPEGQAGLQRSFQAMASAPGLPPLAERVAPEHRAELAAMLAKARIPPTALDGMETWAAALTLAATLYPEIGVSADQGVEARLTARFADAGKPVSGLETATEQFGYFDRLPEAAQRIFLTSVISERNEAGKQFDAMIAAWRKGDVATLAITEDDELSLSPELADALKRQRNAAWAARLQKALDQPGTVLVAVGAAHLAGKDSVQEMLEARGIKVKRVQ</sequence>
<evidence type="ECO:0000313" key="3">
    <source>
        <dbReference type="Proteomes" id="UP000018851"/>
    </source>
</evidence>
<dbReference type="Proteomes" id="UP000018851">
    <property type="component" value="Chromosome"/>
</dbReference>
<keyword evidence="1" id="KW-0732">Signal</keyword>
<dbReference type="EMBL" id="CP006644">
    <property type="protein sequence ID" value="AHE54958.1"/>
    <property type="molecule type" value="Genomic_DNA"/>
</dbReference>
<dbReference type="OrthoDB" id="9806326at2"/>
<feature type="chain" id="PRO_5004785423" description="TraB/GumN family protein" evidence="1">
    <location>
        <begin position="24"/>
        <end position="292"/>
    </location>
</feature>
<gene>
    <name evidence="2" type="ORF">NX02_16395</name>
</gene>
<dbReference type="STRING" id="1123269.NX02_16395"/>
<protein>
    <recommendedName>
        <fullName evidence="4">TraB/GumN family protein</fullName>
    </recommendedName>
</protein>
<dbReference type="RefSeq" id="WP_025293155.1">
    <property type="nucleotide sequence ID" value="NZ_CP006644.1"/>
</dbReference>
<evidence type="ECO:0000313" key="2">
    <source>
        <dbReference type="EMBL" id="AHE54958.1"/>
    </source>
</evidence>
<feature type="signal peptide" evidence="1">
    <location>
        <begin position="1"/>
        <end position="23"/>
    </location>
</feature>
<dbReference type="PATRIC" id="fig|1123269.5.peg.3210"/>
<dbReference type="eggNOG" id="COG3735">
    <property type="taxonomic scope" value="Bacteria"/>
</dbReference>
<proteinExistence type="predicted"/>
<name>W0AF92_9SPHN</name>
<evidence type="ECO:0000256" key="1">
    <source>
        <dbReference type="SAM" id="SignalP"/>
    </source>
</evidence>